<dbReference type="Proteomes" id="UP000243819">
    <property type="component" value="Unassembled WGS sequence"/>
</dbReference>
<dbReference type="GO" id="GO:0008237">
    <property type="term" value="F:metallopeptidase activity"/>
    <property type="evidence" value="ECO:0007669"/>
    <property type="project" value="UniProtKB-KW"/>
</dbReference>
<dbReference type="Pfam" id="PF07687">
    <property type="entry name" value="M20_dimer"/>
    <property type="match status" value="1"/>
</dbReference>
<organism evidence="10 11">
    <name type="scientific">Anaerobranca gottschalkii DSM 13577</name>
    <dbReference type="NCBI Taxonomy" id="1120990"/>
    <lineage>
        <taxon>Bacteria</taxon>
        <taxon>Bacillati</taxon>
        <taxon>Bacillota</taxon>
        <taxon>Clostridia</taxon>
        <taxon>Eubacteriales</taxon>
        <taxon>Proteinivoracaceae</taxon>
        <taxon>Anaerobranca</taxon>
    </lineage>
</organism>
<evidence type="ECO:0000256" key="2">
    <source>
        <dbReference type="ARBA" id="ARBA00022670"/>
    </source>
</evidence>
<dbReference type="PANTHER" id="PTHR42994">
    <property type="entry name" value="PEPTIDASE T"/>
    <property type="match status" value="1"/>
</dbReference>
<evidence type="ECO:0000259" key="9">
    <source>
        <dbReference type="Pfam" id="PF07687"/>
    </source>
</evidence>
<dbReference type="PANTHER" id="PTHR42994:SF2">
    <property type="entry name" value="PEPTIDASE"/>
    <property type="match status" value="1"/>
</dbReference>
<keyword evidence="3 8" id="KW-0479">Metal-binding</keyword>
<dbReference type="GO" id="GO:0004177">
    <property type="term" value="F:aminopeptidase activity"/>
    <property type="evidence" value="ECO:0007669"/>
    <property type="project" value="UniProtKB-UniRule"/>
</dbReference>
<keyword evidence="5" id="KW-0862">Zinc</keyword>
<feature type="binding site" evidence="8">
    <location>
        <position position="76"/>
    </location>
    <ligand>
        <name>Zn(2+)</name>
        <dbReference type="ChEBI" id="CHEBI:29105"/>
        <label>1</label>
    </ligand>
</feature>
<dbReference type="InterPro" id="IPR001261">
    <property type="entry name" value="ArgE/DapE_CS"/>
</dbReference>
<dbReference type="InterPro" id="IPR011650">
    <property type="entry name" value="Peptidase_M20_dimer"/>
</dbReference>
<dbReference type="InterPro" id="IPR036264">
    <property type="entry name" value="Bact_exopeptidase_dim_dom"/>
</dbReference>
<dbReference type="InterPro" id="IPR008007">
    <property type="entry name" value="Peptidase_M42"/>
</dbReference>
<comment type="similarity">
    <text evidence="7">Belongs to the peptidase M42 family.</text>
</comment>
<evidence type="ECO:0000256" key="7">
    <source>
        <dbReference type="PIRNR" id="PIRNR001123"/>
    </source>
</evidence>
<evidence type="ECO:0000256" key="8">
    <source>
        <dbReference type="PIRSR" id="PIRSR001123-2"/>
    </source>
</evidence>
<proteinExistence type="inferred from homology"/>
<dbReference type="Gene3D" id="3.40.630.10">
    <property type="entry name" value="Zn peptidases"/>
    <property type="match status" value="1"/>
</dbReference>
<evidence type="ECO:0000313" key="11">
    <source>
        <dbReference type="Proteomes" id="UP000243819"/>
    </source>
</evidence>
<dbReference type="OrthoDB" id="9773892at2"/>
<sequence length="372" mass="39787">MVNEKRLIEEFMELVKIDSITKKEGEVAKVIIKKLEELGAEVYVDKAGEKVGSNTGNIIAKIKGTLEKPTILFSAHMDTVVPGEGIKPIIKDGIIYSETDTILGADDKGGIAAILEGIRAVKENDIPHGDIEVVFTIAEEGGLFGAKNLDYKKLSAKMGYVLDSDGKPGTIVVKGPAQDKIEVVIKGKAAHAGVSPEEGVSAIVIASKAIAEMKLLRIDEDTTANIGIISGGTATNIVTDKVEIKGEARSTVEEKLNLQTKHMVDCFEKWAKELGGEAIVKTERMYSAFDLTEKDPVVQNAIKAARNLGFNVVLKATGGGSDTNILNTYGIPTVNLGIGMVKPHTTNEQISIEDLVNSAKYVIELLTTKEGS</sequence>
<evidence type="ECO:0000256" key="5">
    <source>
        <dbReference type="ARBA" id="ARBA00022833"/>
    </source>
</evidence>
<gene>
    <name evidence="10" type="ORF">SAMN03080614_10488</name>
</gene>
<keyword evidence="2" id="KW-0645">Protease</keyword>
<dbReference type="Pfam" id="PF01546">
    <property type="entry name" value="Peptidase_M20"/>
    <property type="match status" value="1"/>
</dbReference>
<comment type="cofactor">
    <cofactor evidence="8">
        <name>a divalent metal cation</name>
        <dbReference type="ChEBI" id="CHEBI:60240"/>
    </cofactor>
    <text evidence="8">Binds 2 divalent metal cations per subunit.</text>
</comment>
<dbReference type="EMBL" id="FOIF01000048">
    <property type="protein sequence ID" value="SET10010.1"/>
    <property type="molecule type" value="Genomic_DNA"/>
</dbReference>
<dbReference type="Gene3D" id="3.30.70.360">
    <property type="match status" value="1"/>
</dbReference>
<keyword evidence="6" id="KW-0482">Metalloprotease</keyword>
<dbReference type="PIRSF" id="PIRSF001123">
    <property type="entry name" value="PepA_GA"/>
    <property type="match status" value="1"/>
</dbReference>
<dbReference type="PROSITE" id="PS00758">
    <property type="entry name" value="ARGE_DAPE_CPG2_1"/>
    <property type="match status" value="1"/>
</dbReference>
<feature type="domain" description="Peptidase M20 dimerisation" evidence="9">
    <location>
        <begin position="182"/>
        <end position="269"/>
    </location>
</feature>
<evidence type="ECO:0000256" key="4">
    <source>
        <dbReference type="ARBA" id="ARBA00022801"/>
    </source>
</evidence>
<dbReference type="InterPro" id="IPR010162">
    <property type="entry name" value="PepT-like"/>
</dbReference>
<dbReference type="STRING" id="1120990.SAMN03080614_10488"/>
<keyword evidence="4" id="KW-0378">Hydrolase</keyword>
<accession>A0A1I0BU89</accession>
<dbReference type="GO" id="GO:0006508">
    <property type="term" value="P:proteolysis"/>
    <property type="evidence" value="ECO:0007669"/>
    <property type="project" value="UniProtKB-KW"/>
</dbReference>
<reference evidence="11" key="1">
    <citation type="submission" date="2016-10" db="EMBL/GenBank/DDBJ databases">
        <authorList>
            <person name="Varghese N."/>
            <person name="Submissions S."/>
        </authorList>
    </citation>
    <scope>NUCLEOTIDE SEQUENCE [LARGE SCALE GENOMIC DNA]</scope>
    <source>
        <strain evidence="11">DSM 13577</strain>
    </source>
</reference>
<dbReference type="NCBIfam" id="TIGR01883">
    <property type="entry name" value="PepT-like"/>
    <property type="match status" value="1"/>
</dbReference>
<dbReference type="SUPFAM" id="SSF53187">
    <property type="entry name" value="Zn-dependent exopeptidases"/>
    <property type="match status" value="1"/>
</dbReference>
<evidence type="ECO:0000256" key="3">
    <source>
        <dbReference type="ARBA" id="ARBA00022723"/>
    </source>
</evidence>
<dbReference type="SUPFAM" id="SSF55031">
    <property type="entry name" value="Bacterial exopeptidase dimerisation domain"/>
    <property type="match status" value="1"/>
</dbReference>
<name>A0A1I0BU89_9FIRM</name>
<comment type="cofactor">
    <cofactor evidence="1">
        <name>Zn(2+)</name>
        <dbReference type="ChEBI" id="CHEBI:29105"/>
    </cofactor>
</comment>
<evidence type="ECO:0000256" key="1">
    <source>
        <dbReference type="ARBA" id="ARBA00001947"/>
    </source>
</evidence>
<dbReference type="RefSeq" id="WP_091351248.1">
    <property type="nucleotide sequence ID" value="NZ_FOIF01000048.1"/>
</dbReference>
<evidence type="ECO:0000256" key="6">
    <source>
        <dbReference type="ARBA" id="ARBA00023049"/>
    </source>
</evidence>
<dbReference type="InterPro" id="IPR002933">
    <property type="entry name" value="Peptidase_M20"/>
</dbReference>
<evidence type="ECO:0000313" key="10">
    <source>
        <dbReference type="EMBL" id="SET10010.1"/>
    </source>
</evidence>
<dbReference type="GO" id="GO:0046872">
    <property type="term" value="F:metal ion binding"/>
    <property type="evidence" value="ECO:0007669"/>
    <property type="project" value="UniProtKB-UniRule"/>
</dbReference>
<dbReference type="AlphaFoldDB" id="A0A1I0BU89"/>
<protein>
    <submittedName>
        <fullName evidence="10">Peptidase T-like protein</fullName>
    </submittedName>
</protein>
<keyword evidence="11" id="KW-1185">Reference proteome</keyword>